<dbReference type="OrthoDB" id="19653at2759"/>
<gene>
    <name evidence="3" type="ORF">BCR39DRAFT_519598</name>
</gene>
<dbReference type="Gene3D" id="3.40.50.1820">
    <property type="entry name" value="alpha/beta hydrolase"/>
    <property type="match status" value="1"/>
</dbReference>
<keyword evidence="1 3" id="KW-0378">Hydrolase</keyword>
<dbReference type="GO" id="GO:0016787">
    <property type="term" value="F:hydrolase activity"/>
    <property type="evidence" value="ECO:0007669"/>
    <property type="project" value="UniProtKB-KW"/>
</dbReference>
<dbReference type="EMBL" id="MCFC01000006">
    <property type="protein sequence ID" value="ORY33381.1"/>
    <property type="molecule type" value="Genomic_DNA"/>
</dbReference>
<dbReference type="SUPFAM" id="SSF53474">
    <property type="entry name" value="alpha/beta-Hydrolases"/>
    <property type="match status" value="1"/>
</dbReference>
<reference evidence="3 4" key="1">
    <citation type="submission" date="2016-07" db="EMBL/GenBank/DDBJ databases">
        <title>Pervasive Adenine N6-methylation of Active Genes in Fungi.</title>
        <authorList>
            <consortium name="DOE Joint Genome Institute"/>
            <person name="Mondo S.J."/>
            <person name="Dannebaum R.O."/>
            <person name="Kuo R.C."/>
            <person name="Labutti K."/>
            <person name="Haridas S."/>
            <person name="Kuo A."/>
            <person name="Salamov A."/>
            <person name="Ahrendt S.R."/>
            <person name="Lipzen A."/>
            <person name="Sullivan W."/>
            <person name="Andreopoulos W.B."/>
            <person name="Clum A."/>
            <person name="Lindquist E."/>
            <person name="Daum C."/>
            <person name="Ramamoorthy G.K."/>
            <person name="Gryganskyi A."/>
            <person name="Culley D."/>
            <person name="Magnuson J.K."/>
            <person name="James T.Y."/>
            <person name="O'Malley M.A."/>
            <person name="Stajich J.E."/>
            <person name="Spatafora J.W."/>
            <person name="Visel A."/>
            <person name="Grigoriev I.V."/>
        </authorList>
    </citation>
    <scope>NUCLEOTIDE SEQUENCE [LARGE SCALE GENOMIC DNA]</scope>
    <source>
        <strain evidence="3 4">68-887.2</strain>
    </source>
</reference>
<dbReference type="Proteomes" id="UP000193986">
    <property type="component" value="Unassembled WGS sequence"/>
</dbReference>
<dbReference type="InParanoid" id="A0A1Y2BEX8"/>
<evidence type="ECO:0000256" key="1">
    <source>
        <dbReference type="ARBA" id="ARBA00022801"/>
    </source>
</evidence>
<evidence type="ECO:0000313" key="3">
    <source>
        <dbReference type="EMBL" id="ORY33381.1"/>
    </source>
</evidence>
<dbReference type="InterPro" id="IPR029058">
    <property type="entry name" value="AB_hydrolase_fold"/>
</dbReference>
<dbReference type="AlphaFoldDB" id="A0A1Y2BEX8"/>
<feature type="domain" description="Alpha/beta hydrolase fold-3" evidence="2">
    <location>
        <begin position="58"/>
        <end position="303"/>
    </location>
</feature>
<evidence type="ECO:0000259" key="2">
    <source>
        <dbReference type="Pfam" id="PF07859"/>
    </source>
</evidence>
<accession>A0A1Y2BEX8</accession>
<organism evidence="3 4">
    <name type="scientific">Naematelia encephala</name>
    <dbReference type="NCBI Taxonomy" id="71784"/>
    <lineage>
        <taxon>Eukaryota</taxon>
        <taxon>Fungi</taxon>
        <taxon>Dikarya</taxon>
        <taxon>Basidiomycota</taxon>
        <taxon>Agaricomycotina</taxon>
        <taxon>Tremellomycetes</taxon>
        <taxon>Tremellales</taxon>
        <taxon>Naemateliaceae</taxon>
        <taxon>Naematelia</taxon>
    </lineage>
</organism>
<dbReference type="InterPro" id="IPR050300">
    <property type="entry name" value="GDXG_lipolytic_enzyme"/>
</dbReference>
<name>A0A1Y2BEX8_9TREE</name>
<evidence type="ECO:0000313" key="4">
    <source>
        <dbReference type="Proteomes" id="UP000193986"/>
    </source>
</evidence>
<dbReference type="Pfam" id="PF07859">
    <property type="entry name" value="Abhydrolase_3"/>
    <property type="match status" value="1"/>
</dbReference>
<dbReference type="STRING" id="71784.A0A1Y2BEX8"/>
<protein>
    <submittedName>
        <fullName evidence="3">Alpha/Beta hydrolase protein</fullName>
    </submittedName>
</protein>
<proteinExistence type="predicted"/>
<dbReference type="PANTHER" id="PTHR48081">
    <property type="entry name" value="AB HYDROLASE SUPERFAMILY PROTEIN C4A8.06C"/>
    <property type="match status" value="1"/>
</dbReference>
<dbReference type="InterPro" id="IPR013094">
    <property type="entry name" value="AB_hydrolase_3"/>
</dbReference>
<comment type="caution">
    <text evidence="3">The sequence shown here is derived from an EMBL/GenBank/DDBJ whole genome shotgun (WGS) entry which is preliminary data.</text>
</comment>
<keyword evidence="4" id="KW-1185">Reference proteome</keyword>
<sequence>MEYKASFDQAFYDTASRSLPKPYHLLFHTTPNTVNGGSYADVYVPSLPSPVTGYPVALYIHGGGFCQGGADEGILRQPQQAAQVLKAGIVVVSLEYRKLPHVILAQVCEDIRAGWAWVQNGSLQQDLGVAGAPNVIIDSGRIGGWGHSAGASLLSILGMTVPSRLRCVLNFFGTVNWTHSTSNTWPLLDDLTNKLLAGPASTSTRNRLDLDLQNDKDPEQQLRLAYILELYKDIGTLRAVLHSTDQENPFHLLHPGCPPFYHVQGSKDHMVSCDGTRRFHQKLLDIGVESTLVIIEGAGHGWLVEKDGPGLLGETWKVDESALAWMISKIKD</sequence>